<dbReference type="InterPro" id="IPR036388">
    <property type="entry name" value="WH-like_DNA-bd_sf"/>
</dbReference>
<gene>
    <name evidence="5" type="ORF">GCM10010302_31390</name>
</gene>
<dbReference type="InterPro" id="IPR012074">
    <property type="entry name" value="GAF_ANTAR"/>
</dbReference>
<dbReference type="Pfam" id="PF13185">
    <property type="entry name" value="GAF_2"/>
    <property type="match status" value="1"/>
</dbReference>
<dbReference type="SMART" id="SM01012">
    <property type="entry name" value="ANTAR"/>
    <property type="match status" value="1"/>
</dbReference>
<name>A0ABN0VDI4_9ACTN</name>
<evidence type="ECO:0000313" key="6">
    <source>
        <dbReference type="Proteomes" id="UP001501867"/>
    </source>
</evidence>
<dbReference type="Gene3D" id="3.30.450.40">
    <property type="match status" value="1"/>
</dbReference>
<keyword evidence="1" id="KW-0805">Transcription regulation</keyword>
<organism evidence="5 6">
    <name type="scientific">Streptomyces polychromogenes</name>
    <dbReference type="NCBI Taxonomy" id="67342"/>
    <lineage>
        <taxon>Bacteria</taxon>
        <taxon>Bacillati</taxon>
        <taxon>Actinomycetota</taxon>
        <taxon>Actinomycetes</taxon>
        <taxon>Kitasatosporales</taxon>
        <taxon>Streptomycetaceae</taxon>
        <taxon>Streptomyces</taxon>
    </lineage>
</organism>
<reference evidence="5 6" key="1">
    <citation type="journal article" date="2019" name="Int. J. Syst. Evol. Microbiol.">
        <title>The Global Catalogue of Microorganisms (GCM) 10K type strain sequencing project: providing services to taxonomists for standard genome sequencing and annotation.</title>
        <authorList>
            <consortium name="The Broad Institute Genomics Platform"/>
            <consortium name="The Broad Institute Genome Sequencing Center for Infectious Disease"/>
            <person name="Wu L."/>
            <person name="Ma J."/>
        </authorList>
    </citation>
    <scope>NUCLEOTIDE SEQUENCE [LARGE SCALE GENOMIC DNA]</scope>
    <source>
        <strain evidence="5 6">JCM 4505</strain>
    </source>
</reference>
<dbReference type="EMBL" id="BAAABV010000015">
    <property type="protein sequence ID" value="GAA0290557.1"/>
    <property type="molecule type" value="Genomic_DNA"/>
</dbReference>
<evidence type="ECO:0000256" key="1">
    <source>
        <dbReference type="ARBA" id="ARBA00023015"/>
    </source>
</evidence>
<evidence type="ECO:0000259" key="3">
    <source>
        <dbReference type="SMART" id="SM00065"/>
    </source>
</evidence>
<evidence type="ECO:0000256" key="2">
    <source>
        <dbReference type="ARBA" id="ARBA00023163"/>
    </source>
</evidence>
<dbReference type="InterPro" id="IPR029016">
    <property type="entry name" value="GAF-like_dom_sf"/>
</dbReference>
<keyword evidence="2" id="KW-0804">Transcription</keyword>
<dbReference type="InterPro" id="IPR005561">
    <property type="entry name" value="ANTAR"/>
</dbReference>
<protein>
    <submittedName>
        <fullName evidence="5">GAF and ANTAR domain-containing protein</fullName>
    </submittedName>
</protein>
<proteinExistence type="predicted"/>
<dbReference type="Pfam" id="PF03861">
    <property type="entry name" value="ANTAR"/>
    <property type="match status" value="1"/>
</dbReference>
<evidence type="ECO:0000259" key="4">
    <source>
        <dbReference type="SMART" id="SM01012"/>
    </source>
</evidence>
<dbReference type="SMART" id="SM00065">
    <property type="entry name" value="GAF"/>
    <property type="match status" value="1"/>
</dbReference>
<feature type="domain" description="GAF" evidence="3">
    <location>
        <begin position="33"/>
        <end position="181"/>
    </location>
</feature>
<sequence length="253" mass="27144">MTRQKTVTTHMNREQAITEAFVSLTDTLADDVDPLTLLRRLADHCVHLTALDAAGVMLVNARGRLQSAVVTEERVEITEMFQAQADEGPCIDAYNTGEPVHADDLTASEDRWPVFAPLALAAGFEAAHSFPLRLRGETIGALNLLARTPTSIPPQDARLLQALALVATTSVLTWSREPLRPYDIVTHTQAALSAKAVLDIASGMLAASAAITPAEAAQRLRAYAAVHHQRPADVADALVRRALTPQDVLAPAP</sequence>
<dbReference type="SUPFAM" id="SSF55781">
    <property type="entry name" value="GAF domain-like"/>
    <property type="match status" value="1"/>
</dbReference>
<accession>A0ABN0VDI4</accession>
<dbReference type="PIRSF" id="PIRSF036625">
    <property type="entry name" value="GAF_ANTAR"/>
    <property type="match status" value="1"/>
</dbReference>
<comment type="caution">
    <text evidence="5">The sequence shown here is derived from an EMBL/GenBank/DDBJ whole genome shotgun (WGS) entry which is preliminary data.</text>
</comment>
<feature type="domain" description="ANTAR" evidence="4">
    <location>
        <begin position="184"/>
        <end position="239"/>
    </location>
</feature>
<dbReference type="Gene3D" id="1.10.10.10">
    <property type="entry name" value="Winged helix-like DNA-binding domain superfamily/Winged helix DNA-binding domain"/>
    <property type="match status" value="1"/>
</dbReference>
<evidence type="ECO:0000313" key="5">
    <source>
        <dbReference type="EMBL" id="GAA0290557.1"/>
    </source>
</evidence>
<dbReference type="RefSeq" id="WP_344158721.1">
    <property type="nucleotide sequence ID" value="NZ_BAAABV010000015.1"/>
</dbReference>
<dbReference type="InterPro" id="IPR003018">
    <property type="entry name" value="GAF"/>
</dbReference>
<keyword evidence="6" id="KW-1185">Reference proteome</keyword>
<dbReference type="Proteomes" id="UP001501867">
    <property type="component" value="Unassembled WGS sequence"/>
</dbReference>